<dbReference type="AlphaFoldDB" id="E4L9M9"/>
<evidence type="ECO:0000313" key="2">
    <source>
        <dbReference type="Proteomes" id="UP000004594"/>
    </source>
</evidence>
<dbReference type="RefSeq" id="WP_007554771.1">
    <property type="nucleotide sequence ID" value="NZ_AENT01000024.1"/>
</dbReference>
<proteinExistence type="predicted"/>
<reference evidence="1 2" key="1">
    <citation type="submission" date="2010-11" db="EMBL/GenBank/DDBJ databases">
        <authorList>
            <person name="Durkin A.S."/>
            <person name="Madupu R."/>
            <person name="Torralba M."/>
            <person name="Gillis M."/>
            <person name="Methe B."/>
            <person name="Sutton G."/>
            <person name="Nelson K.E."/>
        </authorList>
    </citation>
    <scope>NUCLEOTIDE SEQUENCE [LARGE SCALE GENOMIC DNA]</scope>
    <source>
        <strain evidence="1 2">UPII 345-E</strain>
    </source>
</reference>
<dbReference type="Proteomes" id="UP000004594">
    <property type="component" value="Unassembled WGS sequence"/>
</dbReference>
<evidence type="ECO:0000313" key="1">
    <source>
        <dbReference type="EMBL" id="EFR42501.1"/>
    </source>
</evidence>
<dbReference type="EMBL" id="AENT01000024">
    <property type="protein sequence ID" value="EFR42501.1"/>
    <property type="molecule type" value="Genomic_DNA"/>
</dbReference>
<protein>
    <submittedName>
        <fullName evidence="1">Uncharacterized protein</fullName>
    </submittedName>
</protein>
<organism evidence="1 2">
    <name type="scientific">Dialister micraerophilus UPII 345-E</name>
    <dbReference type="NCBI Taxonomy" id="910314"/>
    <lineage>
        <taxon>Bacteria</taxon>
        <taxon>Bacillati</taxon>
        <taxon>Bacillota</taxon>
        <taxon>Negativicutes</taxon>
        <taxon>Veillonellales</taxon>
        <taxon>Veillonellaceae</taxon>
        <taxon>Dialister</taxon>
    </lineage>
</organism>
<gene>
    <name evidence="1" type="ORF">HMPREF9220_0457</name>
</gene>
<sequence>MLSGKKLTTLVLAGLISATIGLGVLAKPAGSTDSFEFIYSRKEQESY</sequence>
<comment type="caution">
    <text evidence="1">The sequence shown here is derived from an EMBL/GenBank/DDBJ whole genome shotgun (WGS) entry which is preliminary data.</text>
</comment>
<name>E4L9M9_9FIRM</name>
<accession>E4L9M9</accession>